<reference evidence="1 2" key="1">
    <citation type="submission" date="2015-04" db="EMBL/GenBank/DDBJ databases">
        <title>Whole genome shotgun sequence of Sphingomonas changbaiensis NBRC 104936.</title>
        <authorList>
            <person name="Katano-Makiyama Y."/>
            <person name="Hosoyama A."/>
            <person name="Hashimoto M."/>
            <person name="Noguchi M."/>
            <person name="Tsuchikane K."/>
            <person name="Ohji S."/>
            <person name="Yamazoe A."/>
            <person name="Ichikawa N."/>
            <person name="Kimura A."/>
            <person name="Fujita N."/>
        </authorList>
    </citation>
    <scope>NUCLEOTIDE SEQUENCE [LARGE SCALE GENOMIC DNA]</scope>
    <source>
        <strain evidence="1 2">NBRC 104936</strain>
    </source>
</reference>
<comment type="caution">
    <text evidence="1">The sequence shown here is derived from an EMBL/GenBank/DDBJ whole genome shotgun (WGS) entry which is preliminary data.</text>
</comment>
<accession>A0A0E9MPG8</accession>
<dbReference type="OrthoDB" id="7409377at2"/>
<dbReference type="AlphaFoldDB" id="A0A0E9MPG8"/>
<gene>
    <name evidence="1" type="ORF">SCH01S_29_00290</name>
</gene>
<dbReference type="Pfam" id="PF11390">
    <property type="entry name" value="FdsD"/>
    <property type="match status" value="1"/>
</dbReference>
<dbReference type="Proteomes" id="UP000033202">
    <property type="component" value="Unassembled WGS sequence"/>
</dbReference>
<dbReference type="RefSeq" id="WP_046348168.1">
    <property type="nucleotide sequence ID" value="NZ_BBWU01000029.1"/>
</dbReference>
<proteinExistence type="predicted"/>
<dbReference type="EMBL" id="BBWU01000029">
    <property type="protein sequence ID" value="GAO39341.1"/>
    <property type="molecule type" value="Genomic_DNA"/>
</dbReference>
<evidence type="ECO:0000313" key="1">
    <source>
        <dbReference type="EMBL" id="GAO39341.1"/>
    </source>
</evidence>
<evidence type="ECO:0008006" key="3">
    <source>
        <dbReference type="Google" id="ProtNLM"/>
    </source>
</evidence>
<organism evidence="1 2">
    <name type="scientific">Sphingomonas changbaiensis NBRC 104936</name>
    <dbReference type="NCBI Taxonomy" id="1219043"/>
    <lineage>
        <taxon>Bacteria</taxon>
        <taxon>Pseudomonadati</taxon>
        <taxon>Pseudomonadota</taxon>
        <taxon>Alphaproteobacteria</taxon>
        <taxon>Sphingomonadales</taxon>
        <taxon>Sphingomonadaceae</taxon>
        <taxon>Sphingomonas</taxon>
    </lineage>
</organism>
<keyword evidence="2" id="KW-1185">Reference proteome</keyword>
<sequence length="78" mass="8545">MSYTLDRLVYTVNQIARNLAREHDPEAAVADHVAKFWDPRMRTLMFDHLAAGGKGLDPLAKAALRRLASARIGGLDAG</sequence>
<protein>
    <recommendedName>
        <fullName evidence="3">NAD-dependent formate dehydrogenase delta subunit</fullName>
    </recommendedName>
</protein>
<name>A0A0E9MPG8_9SPHN</name>
<dbReference type="STRING" id="1219043.SCH01S_29_00290"/>
<evidence type="ECO:0000313" key="2">
    <source>
        <dbReference type="Proteomes" id="UP000033202"/>
    </source>
</evidence>
<dbReference type="InterPro" id="IPR021074">
    <property type="entry name" value="Formate_DH_dsu"/>
</dbReference>